<name>A0A2G5PCA0_9MYCO</name>
<dbReference type="AlphaFoldDB" id="A0A2G5PCA0"/>
<evidence type="ECO:0000313" key="4">
    <source>
        <dbReference type="EMBL" id="PIB75969.1"/>
    </source>
</evidence>
<dbReference type="Pfam" id="PF08240">
    <property type="entry name" value="ADH_N"/>
    <property type="match status" value="1"/>
</dbReference>
<feature type="domain" description="Enoyl reductase (ER)" evidence="3">
    <location>
        <begin position="10"/>
        <end position="310"/>
    </location>
</feature>
<dbReference type="GO" id="GO:0016651">
    <property type="term" value="F:oxidoreductase activity, acting on NAD(P)H"/>
    <property type="evidence" value="ECO:0007669"/>
    <property type="project" value="TreeGrafter"/>
</dbReference>
<evidence type="ECO:0000313" key="5">
    <source>
        <dbReference type="Proteomes" id="UP000230551"/>
    </source>
</evidence>
<gene>
    <name evidence="4" type="ORF">CQY22_007990</name>
</gene>
<dbReference type="RefSeq" id="WP_090590522.1">
    <property type="nucleotide sequence ID" value="NZ_CP104302.1"/>
</dbReference>
<dbReference type="InterPro" id="IPR011032">
    <property type="entry name" value="GroES-like_sf"/>
</dbReference>
<dbReference type="PANTHER" id="PTHR48106">
    <property type="entry name" value="QUINONE OXIDOREDUCTASE PIG3-RELATED"/>
    <property type="match status" value="1"/>
</dbReference>
<dbReference type="GO" id="GO:0070402">
    <property type="term" value="F:NADPH binding"/>
    <property type="evidence" value="ECO:0007669"/>
    <property type="project" value="TreeGrafter"/>
</dbReference>
<sequence length="312" mass="32535">MKAVGFAERGGAEVMQILDLPQRADAQQGEIRLKVLAASVNPVDIAMRVGSSAAPLAEAPPYVPGMDAAGVIEQIGPGTETDLQVGDVVMAVVIPRGSMGAYAEQVIVPAESVARIPAGRSVAEAATIPMNGLTARLALDTLNLKPGETVAVTGAAGLLGGYVIQLAKHDGLHVVADASTDDEALVKKLGADVVLRRGRGFAERVRALLPDGAHGAVDAAVVNELLEPAVRDGGSIATVRGFSRPNDRNVSYEVIFVPKYARNQAALDQLRRQVEDGVLTVRLAATMPIDQAADAQRILEKGGLRGRIVLEV</sequence>
<accession>A0A2G5PCA0</accession>
<dbReference type="InterPro" id="IPR013154">
    <property type="entry name" value="ADH-like_N"/>
</dbReference>
<dbReference type="InterPro" id="IPR020843">
    <property type="entry name" value="ER"/>
</dbReference>
<evidence type="ECO:0000256" key="1">
    <source>
        <dbReference type="ARBA" id="ARBA00022857"/>
    </source>
</evidence>
<dbReference type="STRING" id="85968.GCA_900073015_02850"/>
<proteinExistence type="predicted"/>
<comment type="caution">
    <text evidence="4">The sequence shown here is derived from an EMBL/GenBank/DDBJ whole genome shotgun (WGS) entry which is preliminary data.</text>
</comment>
<keyword evidence="2" id="KW-0560">Oxidoreductase</keyword>
<dbReference type="InterPro" id="IPR036291">
    <property type="entry name" value="NAD(P)-bd_dom_sf"/>
</dbReference>
<reference evidence="4 5" key="1">
    <citation type="journal article" date="2017" name="Infect. Genet. Evol.">
        <title>The new phylogeny of the genus Mycobacterium: The old and the news.</title>
        <authorList>
            <person name="Tortoli E."/>
            <person name="Fedrizzi T."/>
            <person name="Meehan C.J."/>
            <person name="Trovato A."/>
            <person name="Grottola A."/>
            <person name="Giacobazzi E."/>
            <person name="Serpini G.F."/>
            <person name="Tagliazucchi S."/>
            <person name="Fabio A."/>
            <person name="Bettua C."/>
            <person name="Bertorelli R."/>
            <person name="Frascaro F."/>
            <person name="De Sanctis V."/>
            <person name="Pecorari M."/>
            <person name="Jousson O."/>
            <person name="Segata N."/>
            <person name="Cirillo D.M."/>
        </authorList>
    </citation>
    <scope>NUCLEOTIDE SEQUENCE [LARGE SCALE GENOMIC DNA]</scope>
    <source>
        <strain evidence="4 5">CIP1034565</strain>
    </source>
</reference>
<organism evidence="4 5">
    <name type="scientific">Mycolicibacterium brumae</name>
    <dbReference type="NCBI Taxonomy" id="85968"/>
    <lineage>
        <taxon>Bacteria</taxon>
        <taxon>Bacillati</taxon>
        <taxon>Actinomycetota</taxon>
        <taxon>Actinomycetes</taxon>
        <taxon>Mycobacteriales</taxon>
        <taxon>Mycobacteriaceae</taxon>
        <taxon>Mycolicibacterium</taxon>
    </lineage>
</organism>
<dbReference type="SUPFAM" id="SSF50129">
    <property type="entry name" value="GroES-like"/>
    <property type="match status" value="1"/>
</dbReference>
<dbReference type="EMBL" id="PDCN02000007">
    <property type="protein sequence ID" value="PIB75969.1"/>
    <property type="molecule type" value="Genomic_DNA"/>
</dbReference>
<evidence type="ECO:0000259" key="3">
    <source>
        <dbReference type="SMART" id="SM00829"/>
    </source>
</evidence>
<dbReference type="CDD" id="cd05289">
    <property type="entry name" value="MDR_like_2"/>
    <property type="match status" value="1"/>
</dbReference>
<evidence type="ECO:0000256" key="2">
    <source>
        <dbReference type="ARBA" id="ARBA00023002"/>
    </source>
</evidence>
<dbReference type="OrthoDB" id="9787435at2"/>
<keyword evidence="1" id="KW-0521">NADP</keyword>
<keyword evidence="5" id="KW-1185">Reference proteome</keyword>
<dbReference type="Proteomes" id="UP000230551">
    <property type="component" value="Unassembled WGS sequence"/>
</dbReference>
<dbReference type="Gene3D" id="3.40.50.720">
    <property type="entry name" value="NAD(P)-binding Rossmann-like Domain"/>
    <property type="match status" value="1"/>
</dbReference>
<dbReference type="SMART" id="SM00829">
    <property type="entry name" value="PKS_ER"/>
    <property type="match status" value="1"/>
</dbReference>
<dbReference type="Gene3D" id="3.90.180.10">
    <property type="entry name" value="Medium-chain alcohol dehydrogenases, catalytic domain"/>
    <property type="match status" value="1"/>
</dbReference>
<protein>
    <submittedName>
        <fullName evidence="4">NADP-dependent oxidoreductase</fullName>
    </submittedName>
</protein>
<dbReference type="Pfam" id="PF13602">
    <property type="entry name" value="ADH_zinc_N_2"/>
    <property type="match status" value="1"/>
</dbReference>
<dbReference type="SUPFAM" id="SSF51735">
    <property type="entry name" value="NAD(P)-binding Rossmann-fold domains"/>
    <property type="match status" value="1"/>
</dbReference>